<dbReference type="eggNOG" id="KOG0156">
    <property type="taxonomic scope" value="Eukaryota"/>
</dbReference>
<organism evidence="14 15">
    <name type="scientific">Dictyostelium purpureum</name>
    <name type="common">Slime mold</name>
    <dbReference type="NCBI Taxonomy" id="5786"/>
    <lineage>
        <taxon>Eukaryota</taxon>
        <taxon>Amoebozoa</taxon>
        <taxon>Evosea</taxon>
        <taxon>Eumycetozoa</taxon>
        <taxon>Dictyostelia</taxon>
        <taxon>Dictyosteliales</taxon>
        <taxon>Dictyosteliaceae</taxon>
        <taxon>Dictyostelium</taxon>
    </lineage>
</organism>
<dbReference type="Proteomes" id="UP000001064">
    <property type="component" value="Unassembled WGS sequence"/>
</dbReference>
<evidence type="ECO:0000256" key="13">
    <source>
        <dbReference type="RuleBase" id="RU000461"/>
    </source>
</evidence>
<keyword evidence="4 12" id="KW-0349">Heme</keyword>
<dbReference type="OrthoDB" id="19324at2759"/>
<dbReference type="OMA" id="HVKRTIF"/>
<comment type="cofactor">
    <cofactor evidence="1 12">
        <name>heme</name>
        <dbReference type="ChEBI" id="CHEBI:30413"/>
    </cofactor>
</comment>
<dbReference type="GO" id="GO:0006082">
    <property type="term" value="P:organic acid metabolic process"/>
    <property type="evidence" value="ECO:0000318"/>
    <property type="project" value="GO_Central"/>
</dbReference>
<sequence>MVFVFIFLFLIIYFFHKLLRSQFFNSNKNESFLQQIPGPFNFPIIGGVYLLDRNNLHLSFDKLYKKYGKIFSIKFGVVNTVVLNEPDIIFEAFHKNANFFSDRYMLPSINILSGNGSNIAFSNGEYWKKIRSEFSSLITKSKNKNLETEFNKHYFNFENFLSGYIKKNDTIYIKPFIMTYTFNVVYGLIFNESVEYEQELIPKEISDFIQSLFDVLKETTLCPDYLPFLIYFKNYDHLKEMTKKMIANVNPKIKKILNEMDESNPKTLLENLIVSIKNDKDNILKIEHLDHIVVDLILAGMETTGGVIEWMVLNLTNNIDIQNKLYKELLSNNFLSYPSINEASNYPYFNACVKETMRRSPIASMGPPRLCTKDIEIGGYIIPKGTQIFSNLYSYSFSEKFHKDPFLFKPERFIECPNTPILIFNLGSRQCPAKGMAESEIFAFGTKLFKKFLFTSPNDQVIDDKPLFHVSLTPKKWLVKITER</sequence>
<keyword evidence="10 13" id="KW-0503">Monooxygenase</keyword>
<keyword evidence="7" id="KW-1133">Transmembrane helix</keyword>
<evidence type="ECO:0000256" key="9">
    <source>
        <dbReference type="ARBA" id="ARBA00023004"/>
    </source>
</evidence>
<dbReference type="GO" id="GO:0005737">
    <property type="term" value="C:cytoplasm"/>
    <property type="evidence" value="ECO:0000318"/>
    <property type="project" value="GO_Central"/>
</dbReference>
<evidence type="ECO:0000256" key="10">
    <source>
        <dbReference type="ARBA" id="ARBA00023033"/>
    </source>
</evidence>
<dbReference type="InterPro" id="IPR002401">
    <property type="entry name" value="Cyt_P450_E_grp-I"/>
</dbReference>
<dbReference type="Gene3D" id="1.10.630.10">
    <property type="entry name" value="Cytochrome P450"/>
    <property type="match status" value="1"/>
</dbReference>
<evidence type="ECO:0000313" key="14">
    <source>
        <dbReference type="EMBL" id="EGC32922.1"/>
    </source>
</evidence>
<dbReference type="VEuPathDB" id="AmoebaDB:DICPUDRAFT_81297"/>
<comment type="subcellular location">
    <subcellularLocation>
        <location evidence="2">Membrane</location>
        <topology evidence="2">Single-pass membrane protein</topology>
    </subcellularLocation>
</comment>
<dbReference type="KEGG" id="dpp:DICPUDRAFT_81297"/>
<dbReference type="GO" id="GO:0005506">
    <property type="term" value="F:iron ion binding"/>
    <property type="evidence" value="ECO:0007669"/>
    <property type="project" value="InterPro"/>
</dbReference>
<evidence type="ECO:0000256" key="7">
    <source>
        <dbReference type="ARBA" id="ARBA00022989"/>
    </source>
</evidence>
<evidence type="ECO:0000256" key="1">
    <source>
        <dbReference type="ARBA" id="ARBA00001971"/>
    </source>
</evidence>
<dbReference type="GO" id="GO:0016020">
    <property type="term" value="C:membrane"/>
    <property type="evidence" value="ECO:0007669"/>
    <property type="project" value="UniProtKB-SubCell"/>
</dbReference>
<keyword evidence="6 12" id="KW-0479">Metal-binding</keyword>
<dbReference type="SUPFAM" id="SSF48264">
    <property type="entry name" value="Cytochrome P450"/>
    <property type="match status" value="1"/>
</dbReference>
<dbReference type="EMBL" id="GL871167">
    <property type="protein sequence ID" value="EGC32922.1"/>
    <property type="molecule type" value="Genomic_DNA"/>
</dbReference>
<name>F0ZT26_DICPU</name>
<dbReference type="RefSeq" id="XP_003290570.1">
    <property type="nucleotide sequence ID" value="XM_003290522.1"/>
</dbReference>
<dbReference type="GO" id="GO:0020037">
    <property type="term" value="F:heme binding"/>
    <property type="evidence" value="ECO:0000318"/>
    <property type="project" value="GO_Central"/>
</dbReference>
<dbReference type="FunFam" id="1.10.630.10:FF:000078">
    <property type="entry name" value="Probable cytochrome P450 515A1"/>
    <property type="match status" value="1"/>
</dbReference>
<proteinExistence type="inferred from homology"/>
<dbReference type="InterPro" id="IPR036396">
    <property type="entry name" value="Cyt_P450_sf"/>
</dbReference>
<accession>F0ZT26</accession>
<dbReference type="CDD" id="cd20617">
    <property type="entry name" value="CYP1_2-like"/>
    <property type="match status" value="1"/>
</dbReference>
<dbReference type="PROSITE" id="PS00086">
    <property type="entry name" value="CYTOCHROME_P450"/>
    <property type="match status" value="1"/>
</dbReference>
<dbReference type="PANTHER" id="PTHR24303">
    <property type="entry name" value="HEME-BINDING MONOOXYGENASE FAMILY"/>
    <property type="match status" value="1"/>
</dbReference>
<evidence type="ECO:0000256" key="3">
    <source>
        <dbReference type="ARBA" id="ARBA00010617"/>
    </source>
</evidence>
<dbReference type="STRING" id="5786.F0ZT26"/>
<keyword evidence="8 13" id="KW-0560">Oxidoreductase</keyword>
<evidence type="ECO:0000256" key="6">
    <source>
        <dbReference type="ARBA" id="ARBA00022723"/>
    </source>
</evidence>
<comment type="similarity">
    <text evidence="3 13">Belongs to the cytochrome P450 family.</text>
</comment>
<keyword evidence="15" id="KW-1185">Reference proteome</keyword>
<dbReference type="GO" id="GO:0016712">
    <property type="term" value="F:oxidoreductase activity, acting on paired donors, with incorporation or reduction of molecular oxygen, reduced flavin or flavoprotein as one donor, and incorporation of one atom of oxygen"/>
    <property type="evidence" value="ECO:0000318"/>
    <property type="project" value="GO_Central"/>
</dbReference>
<reference evidence="15" key="1">
    <citation type="journal article" date="2011" name="Genome Biol.">
        <title>Comparative genomics of the social amoebae Dictyostelium discoideum and Dictyostelium purpureum.</title>
        <authorList>
            <consortium name="US DOE Joint Genome Institute (JGI-PGF)"/>
            <person name="Sucgang R."/>
            <person name="Kuo A."/>
            <person name="Tian X."/>
            <person name="Salerno W."/>
            <person name="Parikh A."/>
            <person name="Feasley C.L."/>
            <person name="Dalin E."/>
            <person name="Tu H."/>
            <person name="Huang E."/>
            <person name="Barry K."/>
            <person name="Lindquist E."/>
            <person name="Shapiro H."/>
            <person name="Bruce D."/>
            <person name="Schmutz J."/>
            <person name="Salamov A."/>
            <person name="Fey P."/>
            <person name="Gaudet P."/>
            <person name="Anjard C."/>
            <person name="Babu M.M."/>
            <person name="Basu S."/>
            <person name="Bushmanova Y."/>
            <person name="van der Wel H."/>
            <person name="Katoh-Kurasawa M."/>
            <person name="Dinh C."/>
            <person name="Coutinho P.M."/>
            <person name="Saito T."/>
            <person name="Elias M."/>
            <person name="Schaap P."/>
            <person name="Kay R.R."/>
            <person name="Henrissat B."/>
            <person name="Eichinger L."/>
            <person name="Rivero F."/>
            <person name="Putnam N.H."/>
            <person name="West C.M."/>
            <person name="Loomis W.F."/>
            <person name="Chisholm R.L."/>
            <person name="Shaulsky G."/>
            <person name="Strassmann J.E."/>
            <person name="Queller D.C."/>
            <person name="Kuspa A."/>
            <person name="Grigoriev I.V."/>
        </authorList>
    </citation>
    <scope>NUCLEOTIDE SEQUENCE [LARGE SCALE GENOMIC DNA]</scope>
    <source>
        <strain evidence="15">QSDP1</strain>
    </source>
</reference>
<evidence type="ECO:0000256" key="11">
    <source>
        <dbReference type="ARBA" id="ARBA00023136"/>
    </source>
</evidence>
<keyword evidence="5" id="KW-0812">Transmembrane</keyword>
<evidence type="ECO:0000313" key="15">
    <source>
        <dbReference type="Proteomes" id="UP000001064"/>
    </source>
</evidence>
<dbReference type="GO" id="GO:0006805">
    <property type="term" value="P:xenobiotic metabolic process"/>
    <property type="evidence" value="ECO:0000318"/>
    <property type="project" value="GO_Central"/>
</dbReference>
<keyword evidence="11" id="KW-0472">Membrane</keyword>
<dbReference type="InterPro" id="IPR017972">
    <property type="entry name" value="Cyt_P450_CS"/>
</dbReference>
<gene>
    <name evidence="14" type="ORF">DICPUDRAFT_81297</name>
</gene>
<dbReference type="PANTHER" id="PTHR24303:SF31">
    <property type="entry name" value="CYTOCHROME P450 307A1-RELATED"/>
    <property type="match status" value="1"/>
</dbReference>
<evidence type="ECO:0000256" key="4">
    <source>
        <dbReference type="ARBA" id="ARBA00022617"/>
    </source>
</evidence>
<keyword evidence="9 12" id="KW-0408">Iron</keyword>
<feature type="binding site" description="axial binding residue" evidence="12">
    <location>
        <position position="431"/>
    </location>
    <ligand>
        <name>heme</name>
        <dbReference type="ChEBI" id="CHEBI:30413"/>
    </ligand>
    <ligandPart>
        <name>Fe</name>
        <dbReference type="ChEBI" id="CHEBI:18248"/>
    </ligandPart>
</feature>
<dbReference type="GeneID" id="10508042"/>
<dbReference type="InterPro" id="IPR001128">
    <property type="entry name" value="Cyt_P450"/>
</dbReference>
<evidence type="ECO:0000256" key="8">
    <source>
        <dbReference type="ARBA" id="ARBA00023002"/>
    </source>
</evidence>
<dbReference type="AlphaFoldDB" id="F0ZT26"/>
<protein>
    <recommendedName>
        <fullName evidence="16">Cytochrome P450 family protein</fullName>
    </recommendedName>
</protein>
<evidence type="ECO:0008006" key="16">
    <source>
        <dbReference type="Google" id="ProtNLM"/>
    </source>
</evidence>
<evidence type="ECO:0000256" key="12">
    <source>
        <dbReference type="PIRSR" id="PIRSR602401-1"/>
    </source>
</evidence>
<dbReference type="PRINTS" id="PR00463">
    <property type="entry name" value="EP450I"/>
</dbReference>
<dbReference type="InParanoid" id="F0ZT26"/>
<evidence type="ECO:0000256" key="5">
    <source>
        <dbReference type="ARBA" id="ARBA00022692"/>
    </source>
</evidence>
<dbReference type="Pfam" id="PF00067">
    <property type="entry name" value="p450"/>
    <property type="match status" value="1"/>
</dbReference>
<dbReference type="PRINTS" id="PR00385">
    <property type="entry name" value="P450"/>
</dbReference>
<evidence type="ECO:0000256" key="2">
    <source>
        <dbReference type="ARBA" id="ARBA00004167"/>
    </source>
</evidence>